<accession>A0ABU4X6V0</accession>
<proteinExistence type="inferred from homology"/>
<keyword evidence="4" id="KW-0804">Transcription</keyword>
<dbReference type="EMBL" id="JAVIIZ010000001">
    <property type="protein sequence ID" value="MDX8470536.1"/>
    <property type="molecule type" value="Genomic_DNA"/>
</dbReference>
<protein>
    <submittedName>
        <fullName evidence="6">LysR family transcriptional regulator</fullName>
    </submittedName>
</protein>
<evidence type="ECO:0000256" key="2">
    <source>
        <dbReference type="ARBA" id="ARBA00023015"/>
    </source>
</evidence>
<feature type="domain" description="HTH lysR-type" evidence="5">
    <location>
        <begin position="1"/>
        <end position="60"/>
    </location>
</feature>
<keyword evidence="3" id="KW-0238">DNA-binding</keyword>
<dbReference type="Pfam" id="PF03466">
    <property type="entry name" value="LysR_substrate"/>
    <property type="match status" value="1"/>
</dbReference>
<dbReference type="InterPro" id="IPR000847">
    <property type="entry name" value="LysR_HTH_N"/>
</dbReference>
<name>A0ABU4X6V0_9HYPH</name>
<dbReference type="InterPro" id="IPR036390">
    <property type="entry name" value="WH_DNA-bd_sf"/>
</dbReference>
<dbReference type="InterPro" id="IPR058163">
    <property type="entry name" value="LysR-type_TF_proteobact-type"/>
</dbReference>
<dbReference type="InterPro" id="IPR036388">
    <property type="entry name" value="WH-like_DNA-bd_sf"/>
</dbReference>
<dbReference type="PANTHER" id="PTHR30537:SF5">
    <property type="entry name" value="HTH-TYPE TRANSCRIPTIONAL ACTIVATOR TTDR-RELATED"/>
    <property type="match status" value="1"/>
</dbReference>
<dbReference type="Pfam" id="PF00126">
    <property type="entry name" value="HTH_1"/>
    <property type="match status" value="1"/>
</dbReference>
<dbReference type="SUPFAM" id="SSF46785">
    <property type="entry name" value="Winged helix' DNA-binding domain"/>
    <property type="match status" value="1"/>
</dbReference>
<evidence type="ECO:0000256" key="3">
    <source>
        <dbReference type="ARBA" id="ARBA00023125"/>
    </source>
</evidence>
<reference evidence="6 7" key="1">
    <citation type="submission" date="2023-08" db="EMBL/GenBank/DDBJ databases">
        <title>Implementing the SeqCode for naming new Mesorhizobium species isolated from Vachellia karroo root nodules.</title>
        <authorList>
            <person name="Van Lill M."/>
        </authorList>
    </citation>
    <scope>NUCLEOTIDE SEQUENCE [LARGE SCALE GENOMIC DNA]</scope>
    <source>
        <strain evidence="6 7">VK23A</strain>
    </source>
</reference>
<evidence type="ECO:0000313" key="7">
    <source>
        <dbReference type="Proteomes" id="UP001271780"/>
    </source>
</evidence>
<dbReference type="RefSeq" id="WP_320261342.1">
    <property type="nucleotide sequence ID" value="NZ_JAVIIX010000001.1"/>
</dbReference>
<dbReference type="CDD" id="cd08474">
    <property type="entry name" value="PBP2_CrgA_like_5"/>
    <property type="match status" value="1"/>
</dbReference>
<comment type="similarity">
    <text evidence="1">Belongs to the LysR transcriptional regulatory family.</text>
</comment>
<dbReference type="PANTHER" id="PTHR30537">
    <property type="entry name" value="HTH-TYPE TRANSCRIPTIONAL REGULATOR"/>
    <property type="match status" value="1"/>
</dbReference>
<evidence type="ECO:0000313" key="6">
    <source>
        <dbReference type="EMBL" id="MDX8470536.1"/>
    </source>
</evidence>
<evidence type="ECO:0000256" key="1">
    <source>
        <dbReference type="ARBA" id="ARBA00009437"/>
    </source>
</evidence>
<dbReference type="InterPro" id="IPR005119">
    <property type="entry name" value="LysR_subst-bd"/>
</dbReference>
<dbReference type="Gene3D" id="3.40.190.290">
    <property type="match status" value="1"/>
</dbReference>
<keyword evidence="2" id="KW-0805">Transcription regulation</keyword>
<dbReference type="Gene3D" id="1.10.10.10">
    <property type="entry name" value="Winged helix-like DNA-binding domain superfamily/Winged helix DNA-binding domain"/>
    <property type="match status" value="1"/>
</dbReference>
<evidence type="ECO:0000256" key="4">
    <source>
        <dbReference type="ARBA" id="ARBA00023163"/>
    </source>
</evidence>
<dbReference type="PROSITE" id="PS50931">
    <property type="entry name" value="HTH_LYSR"/>
    <property type="match status" value="1"/>
</dbReference>
<evidence type="ECO:0000259" key="5">
    <source>
        <dbReference type="PROSITE" id="PS50931"/>
    </source>
</evidence>
<comment type="caution">
    <text evidence="6">The sequence shown here is derived from an EMBL/GenBank/DDBJ whole genome shotgun (WGS) entry which is preliminary data.</text>
</comment>
<keyword evidence="7" id="KW-1185">Reference proteome</keyword>
<gene>
    <name evidence="6" type="ORF">RFM27_00390</name>
</gene>
<dbReference type="Proteomes" id="UP001271780">
    <property type="component" value="Unassembled WGS sequence"/>
</dbReference>
<sequence length="303" mass="32985">MAAELNDLQAFMAVARAGGFREGARATAGSASALSEAIRRLETQLGVRLFNRTTRSVALTEAGAGLLARLGPALGEVEAALDVVNGFRDRPAGTLRLNVPISASRLVLPKIVPGFLAAYPAIRLEVIAEENFIDLLVAGCDAGIRYDERLEQDMIAVPIGPRAQRFTTSAAPSYLDRHGRPQHPRDLLGHACVRGRFPSGVMTPWEFERDGEVVRVDPTGPLVVSIGGGVDLAIDAAIAGVGILWLFEDWVRPHFESGVLEPVLEPWWQEFSGPFLYYPGRRLVPAPLRAFIDYIKTPVGRWQ</sequence>
<organism evidence="6 7">
    <name type="scientific">Mesorhizobium dulcispinae</name>
    <dbReference type="NCBI Taxonomy" id="3072316"/>
    <lineage>
        <taxon>Bacteria</taxon>
        <taxon>Pseudomonadati</taxon>
        <taxon>Pseudomonadota</taxon>
        <taxon>Alphaproteobacteria</taxon>
        <taxon>Hyphomicrobiales</taxon>
        <taxon>Phyllobacteriaceae</taxon>
        <taxon>Mesorhizobium</taxon>
    </lineage>
</organism>
<dbReference type="SUPFAM" id="SSF53850">
    <property type="entry name" value="Periplasmic binding protein-like II"/>
    <property type="match status" value="1"/>
</dbReference>